<comment type="caution">
    <text evidence="1">The sequence shown here is derived from an EMBL/GenBank/DDBJ whole genome shotgun (WGS) entry which is preliminary data.</text>
</comment>
<protein>
    <submittedName>
        <fullName evidence="1">Uncharacterized protein</fullName>
    </submittedName>
</protein>
<organism evidence="1 2">
    <name type="scientific">Lindgomyces ingoldianus</name>
    <dbReference type="NCBI Taxonomy" id="673940"/>
    <lineage>
        <taxon>Eukaryota</taxon>
        <taxon>Fungi</taxon>
        <taxon>Dikarya</taxon>
        <taxon>Ascomycota</taxon>
        <taxon>Pezizomycotina</taxon>
        <taxon>Dothideomycetes</taxon>
        <taxon>Pleosporomycetidae</taxon>
        <taxon>Pleosporales</taxon>
        <taxon>Lindgomycetaceae</taxon>
        <taxon>Lindgomyces</taxon>
    </lineage>
</organism>
<keyword evidence="2" id="KW-1185">Reference proteome</keyword>
<name>A0ACB6QXH9_9PLEO</name>
<sequence>MILQGNIHFEDVLERAMSLHYAHFRYFPVFPARLQCEFKGVPGERMVSRNKFHILDPKRSYRRITEGNWERSVLHGSSLAMSIVLERRHPNIENICPRCTTANTASTPQRLLRCCFCGLYYALGNIFTVGNHFPPPGNTIRPPILQVVDPDPAFLISNSGGGFTFQVPHRVDSDEEDNDLFRRVHVNHMNILESMGQISQYDH</sequence>
<accession>A0ACB6QXH9</accession>
<gene>
    <name evidence="1" type="ORF">BDR25DRAFT_314084</name>
</gene>
<dbReference type="Proteomes" id="UP000799755">
    <property type="component" value="Unassembled WGS sequence"/>
</dbReference>
<reference evidence="1" key="1">
    <citation type="journal article" date="2020" name="Stud. Mycol.">
        <title>101 Dothideomycetes genomes: a test case for predicting lifestyles and emergence of pathogens.</title>
        <authorList>
            <person name="Haridas S."/>
            <person name="Albert R."/>
            <person name="Binder M."/>
            <person name="Bloem J."/>
            <person name="Labutti K."/>
            <person name="Salamov A."/>
            <person name="Andreopoulos B."/>
            <person name="Baker S."/>
            <person name="Barry K."/>
            <person name="Bills G."/>
            <person name="Bluhm B."/>
            <person name="Cannon C."/>
            <person name="Castanera R."/>
            <person name="Culley D."/>
            <person name="Daum C."/>
            <person name="Ezra D."/>
            <person name="Gonzalez J."/>
            <person name="Henrissat B."/>
            <person name="Kuo A."/>
            <person name="Liang C."/>
            <person name="Lipzen A."/>
            <person name="Lutzoni F."/>
            <person name="Magnuson J."/>
            <person name="Mondo S."/>
            <person name="Nolan M."/>
            <person name="Ohm R."/>
            <person name="Pangilinan J."/>
            <person name="Park H.-J."/>
            <person name="Ramirez L."/>
            <person name="Alfaro M."/>
            <person name="Sun H."/>
            <person name="Tritt A."/>
            <person name="Yoshinaga Y."/>
            <person name="Zwiers L.-H."/>
            <person name="Turgeon B."/>
            <person name="Goodwin S."/>
            <person name="Spatafora J."/>
            <person name="Crous P."/>
            <person name="Grigoriev I."/>
        </authorList>
    </citation>
    <scope>NUCLEOTIDE SEQUENCE</scope>
    <source>
        <strain evidence="1">ATCC 200398</strain>
    </source>
</reference>
<evidence type="ECO:0000313" key="2">
    <source>
        <dbReference type="Proteomes" id="UP000799755"/>
    </source>
</evidence>
<proteinExistence type="predicted"/>
<evidence type="ECO:0000313" key="1">
    <source>
        <dbReference type="EMBL" id="KAF2470901.1"/>
    </source>
</evidence>
<dbReference type="EMBL" id="MU003506">
    <property type="protein sequence ID" value="KAF2470901.1"/>
    <property type="molecule type" value="Genomic_DNA"/>
</dbReference>